<feature type="domain" description="Glycosyltransferase 2-like" evidence="1">
    <location>
        <begin position="45"/>
        <end position="134"/>
    </location>
</feature>
<organism evidence="2 3">
    <name type="scientific">Mangrovibacillus cuniculi</name>
    <dbReference type="NCBI Taxonomy" id="2593652"/>
    <lineage>
        <taxon>Bacteria</taxon>
        <taxon>Bacillati</taxon>
        <taxon>Bacillota</taxon>
        <taxon>Bacilli</taxon>
        <taxon>Bacillales</taxon>
        <taxon>Bacillaceae</taxon>
        <taxon>Mangrovibacillus</taxon>
    </lineage>
</organism>
<proteinExistence type="predicted"/>
<dbReference type="AlphaFoldDB" id="A0A7S8CCW2"/>
<dbReference type="KEGG" id="mcui:G8O30_12140"/>
<accession>A0A7S8CCW2</accession>
<dbReference type="InterPro" id="IPR029044">
    <property type="entry name" value="Nucleotide-diphossugar_trans"/>
</dbReference>
<name>A0A7S8CCW2_9BACI</name>
<keyword evidence="3" id="KW-1185">Reference proteome</keyword>
<gene>
    <name evidence="2" type="ORF">G8O30_12140</name>
</gene>
<reference evidence="2 3" key="1">
    <citation type="submission" date="2019-07" db="EMBL/GenBank/DDBJ databases">
        <title>Genome sequence of 2 isolates from Red Sea Mangroves.</title>
        <authorList>
            <person name="Sefrji F."/>
            <person name="Michoud G."/>
            <person name="Merlino G."/>
            <person name="Daffonchio D."/>
        </authorList>
    </citation>
    <scope>NUCLEOTIDE SEQUENCE [LARGE SCALE GENOMIC DNA]</scope>
    <source>
        <strain evidence="2 3">R1DC41</strain>
    </source>
</reference>
<sequence length="265" mass="30910">MSIQVLISTMGESDPLKLLKKMNISSGAVLVNQCGYEHKEIINYRGNEIIYLCCSEKGLSRSRNKAITNSNEDISLIADDDLIYVDNYIELVKKAFEENPEYDIIRFKVEGINKHFKKYGNKSKRLGYLTSLKMSSVEIAFRTNKIKDANIRFNEEFGAGSIYRMGEESIFLHKCLQKGLKIKYEPIKIADLYIGDSSWFTGFNRKYFFDRGATFSALSNRWVKVLILQFAIRHYKKYKNEMTFFEAIREMLRGHLDYTRRLGEK</sequence>
<evidence type="ECO:0000313" key="3">
    <source>
        <dbReference type="Proteomes" id="UP000593626"/>
    </source>
</evidence>
<dbReference type="SUPFAM" id="SSF53448">
    <property type="entry name" value="Nucleotide-diphospho-sugar transferases"/>
    <property type="match status" value="1"/>
</dbReference>
<dbReference type="GO" id="GO:0016740">
    <property type="term" value="F:transferase activity"/>
    <property type="evidence" value="ECO:0007669"/>
    <property type="project" value="UniProtKB-KW"/>
</dbReference>
<protein>
    <submittedName>
        <fullName evidence="2">Glycosyltransferase family 2 protein</fullName>
    </submittedName>
</protein>
<evidence type="ECO:0000313" key="2">
    <source>
        <dbReference type="EMBL" id="QPC47649.1"/>
    </source>
</evidence>
<dbReference type="EMBL" id="CP049742">
    <property type="protein sequence ID" value="QPC47649.1"/>
    <property type="molecule type" value="Genomic_DNA"/>
</dbReference>
<dbReference type="InterPro" id="IPR001173">
    <property type="entry name" value="Glyco_trans_2-like"/>
</dbReference>
<dbReference type="RefSeq" id="WP_239672324.1">
    <property type="nucleotide sequence ID" value="NZ_CP049742.1"/>
</dbReference>
<evidence type="ECO:0000259" key="1">
    <source>
        <dbReference type="Pfam" id="PF00535"/>
    </source>
</evidence>
<dbReference type="Proteomes" id="UP000593626">
    <property type="component" value="Chromosome"/>
</dbReference>
<dbReference type="Gene3D" id="3.90.550.10">
    <property type="entry name" value="Spore Coat Polysaccharide Biosynthesis Protein SpsA, Chain A"/>
    <property type="match status" value="1"/>
</dbReference>
<dbReference type="CDD" id="cd00761">
    <property type="entry name" value="Glyco_tranf_GTA_type"/>
    <property type="match status" value="1"/>
</dbReference>
<dbReference type="Pfam" id="PF00535">
    <property type="entry name" value="Glycos_transf_2"/>
    <property type="match status" value="1"/>
</dbReference>
<keyword evidence="2" id="KW-0808">Transferase</keyword>